<feature type="transmembrane region" description="Helical" evidence="1">
    <location>
        <begin position="194"/>
        <end position="216"/>
    </location>
</feature>
<dbReference type="AlphaFoldDB" id="A0A2P7NZ75"/>
<dbReference type="InterPro" id="IPR052020">
    <property type="entry name" value="Cyclic_di-GMP/3'3'-cGAMP_PDE"/>
</dbReference>
<comment type="caution">
    <text evidence="3">The sequence shown here is derived from an EMBL/GenBank/DDBJ whole genome shotgun (WGS) entry which is preliminary data.</text>
</comment>
<reference evidence="3 4" key="1">
    <citation type="submission" date="2018-03" db="EMBL/GenBank/DDBJ databases">
        <title>Draft genome of Nitrosomonas supralitoralis APG5.</title>
        <authorList>
            <person name="Urakawa H."/>
            <person name="Lopez J.V."/>
        </authorList>
    </citation>
    <scope>NUCLEOTIDE SEQUENCE [LARGE SCALE GENOMIC DNA]</scope>
    <source>
        <strain evidence="3 4">APG5</strain>
    </source>
</reference>
<dbReference type="InterPro" id="IPR037522">
    <property type="entry name" value="HD_GYP_dom"/>
</dbReference>
<dbReference type="SUPFAM" id="SSF109604">
    <property type="entry name" value="HD-domain/PDEase-like"/>
    <property type="match status" value="1"/>
</dbReference>
<evidence type="ECO:0000313" key="4">
    <source>
        <dbReference type="Proteomes" id="UP000241912"/>
    </source>
</evidence>
<keyword evidence="4" id="KW-1185">Reference proteome</keyword>
<keyword evidence="1" id="KW-0812">Transmembrane</keyword>
<evidence type="ECO:0000259" key="2">
    <source>
        <dbReference type="PROSITE" id="PS51832"/>
    </source>
</evidence>
<gene>
    <name evidence="3" type="ORF">C7H79_01655</name>
</gene>
<keyword evidence="1" id="KW-1133">Transmembrane helix</keyword>
<dbReference type="PANTHER" id="PTHR45228">
    <property type="entry name" value="CYCLIC DI-GMP PHOSPHODIESTERASE TM_0186-RELATED"/>
    <property type="match status" value="1"/>
</dbReference>
<feature type="domain" description="HD-GYP" evidence="2">
    <location>
        <begin position="230"/>
        <end position="425"/>
    </location>
</feature>
<dbReference type="PANTHER" id="PTHR45228:SF1">
    <property type="entry name" value="CYCLIC DI-GMP PHOSPHODIESTERASE TM_0186"/>
    <property type="match status" value="1"/>
</dbReference>
<proteinExistence type="predicted"/>
<evidence type="ECO:0000256" key="1">
    <source>
        <dbReference type="SAM" id="Phobius"/>
    </source>
</evidence>
<dbReference type="PROSITE" id="PS51832">
    <property type="entry name" value="HD_GYP"/>
    <property type="match status" value="1"/>
</dbReference>
<keyword evidence="1" id="KW-0472">Membrane</keyword>
<keyword evidence="3" id="KW-0378">Hydrolase</keyword>
<dbReference type="SMART" id="SM00471">
    <property type="entry name" value="HDc"/>
    <property type="match status" value="1"/>
</dbReference>
<dbReference type="Proteomes" id="UP000241912">
    <property type="component" value="Unassembled WGS sequence"/>
</dbReference>
<organism evidence="3 4">
    <name type="scientific">Nitrosomonas supralitoralis</name>
    <dbReference type="NCBI Taxonomy" id="2116706"/>
    <lineage>
        <taxon>Bacteria</taxon>
        <taxon>Pseudomonadati</taxon>
        <taxon>Pseudomonadota</taxon>
        <taxon>Betaproteobacteria</taxon>
        <taxon>Nitrosomonadales</taxon>
        <taxon>Nitrosomonadaceae</taxon>
        <taxon>Nitrosomonas</taxon>
    </lineage>
</organism>
<dbReference type="Pfam" id="PF13487">
    <property type="entry name" value="HD_5"/>
    <property type="match status" value="1"/>
</dbReference>
<dbReference type="CDD" id="cd00077">
    <property type="entry name" value="HDc"/>
    <property type="match status" value="1"/>
</dbReference>
<name>A0A2P7NZ75_9PROT</name>
<sequence length="456" mass="52025">MTESKSSTLNDIDIKVDSQEALAISQFVHRKILLRLFLGWLLLSFTIGGIVLWLEISRFQQFVHELASKESAALSNEFPYDLEQLDASTYQHLTHLAQQLVKHNFLVVELYDVNKQLRVEAIRQGQETTEQWINSHRHNFPQHGDFFQEFHLTQGKLLLLILIPIKGPQHTLIGYFEGIYQVDQKTQDAIKNELLHTLLLITIGITFTTLLMYPIVLTLNRELTKLSTDLLTGNLELMNVMGCAIAERDSDTNSHNYRVTFYSLRLGEMLGLRQENILNLITGAFLHDVGKIGIRDPILLKPGKLTPQEFEIMKTHVTLGVDILKQSSWLKGACDVAHFHHEKYDGSGYPEGLKGEKIPLNARIFAIADVFDALTSKRPYKESWTVHDALAELERDSGSHFDPQLLRNFVSIAPALYQEVTCLEESQMIAMVKRCIARYFLTMAIKTDTKPKVQIL</sequence>
<dbReference type="Gene3D" id="1.10.3210.10">
    <property type="entry name" value="Hypothetical protein af1432"/>
    <property type="match status" value="1"/>
</dbReference>
<protein>
    <submittedName>
        <fullName evidence="3">Phosphohydrolase</fullName>
    </submittedName>
</protein>
<dbReference type="InterPro" id="IPR003607">
    <property type="entry name" value="HD/PDEase_dom"/>
</dbReference>
<dbReference type="OrthoDB" id="9763857at2"/>
<dbReference type="EMBL" id="PXXU01000003">
    <property type="protein sequence ID" value="PSJ18750.1"/>
    <property type="molecule type" value="Genomic_DNA"/>
</dbReference>
<dbReference type="RefSeq" id="WP_106705556.1">
    <property type="nucleotide sequence ID" value="NZ_PXXU01000003.1"/>
</dbReference>
<evidence type="ECO:0000313" key="3">
    <source>
        <dbReference type="EMBL" id="PSJ18750.1"/>
    </source>
</evidence>
<dbReference type="GO" id="GO:0008081">
    <property type="term" value="F:phosphoric diester hydrolase activity"/>
    <property type="evidence" value="ECO:0007669"/>
    <property type="project" value="UniProtKB-ARBA"/>
</dbReference>
<feature type="transmembrane region" description="Helical" evidence="1">
    <location>
        <begin position="32"/>
        <end position="54"/>
    </location>
</feature>
<accession>A0A2P7NZ75</accession>